<comment type="caution">
    <text evidence="1">The sequence shown here is derived from an EMBL/GenBank/DDBJ whole genome shotgun (WGS) entry which is preliminary data.</text>
</comment>
<name>A0ABN1ITN7_9CLOT</name>
<evidence type="ECO:0000313" key="1">
    <source>
        <dbReference type="EMBL" id="GAA0720812.1"/>
    </source>
</evidence>
<proteinExistence type="predicted"/>
<dbReference type="Gene3D" id="2.60.120.560">
    <property type="entry name" value="Exo-inulinase, domain 1"/>
    <property type="match status" value="1"/>
</dbReference>
<dbReference type="InterPro" id="IPR005502">
    <property type="entry name" value="Ribosyl_crysJ1"/>
</dbReference>
<reference evidence="1 2" key="1">
    <citation type="journal article" date="2019" name="Int. J. Syst. Evol. Microbiol.">
        <title>The Global Catalogue of Microorganisms (GCM) 10K type strain sequencing project: providing services to taxonomists for standard genome sequencing and annotation.</title>
        <authorList>
            <consortium name="The Broad Institute Genomics Platform"/>
            <consortium name="The Broad Institute Genome Sequencing Center for Infectious Disease"/>
            <person name="Wu L."/>
            <person name="Ma J."/>
        </authorList>
    </citation>
    <scope>NUCLEOTIDE SEQUENCE [LARGE SCALE GENOMIC DNA]</scope>
    <source>
        <strain evidence="1 2">JCM 1405</strain>
    </source>
</reference>
<gene>
    <name evidence="1" type="ORF">GCM10008905_10400</name>
</gene>
<evidence type="ECO:0000313" key="2">
    <source>
        <dbReference type="Proteomes" id="UP001500339"/>
    </source>
</evidence>
<dbReference type="EMBL" id="BAAACF010000001">
    <property type="protein sequence ID" value="GAA0720812.1"/>
    <property type="molecule type" value="Genomic_DNA"/>
</dbReference>
<sequence length="700" mass="78995">MIPIDYLQKVYAGFLGMNVGIRLGACVEPSSWTYERIKLMYGDIKGYVKDYKNFAADDDANGPVFFIRALYDDAIHRELTPEDVGRAWLNYTREGIGMFWWGGEGVSTEHTAFLNLKKGIKAPQSGSIEENGIVLAEQIGGQIFIDTWGLLFPSSIEKAAKYAEVAASVSHDKNGLYGARFISACISKAFSAKNIEEIIEVGLSVIPKDSTYAQVVNGVLNFYKESPEDFASCRKYLEDYWGYDRYPGICHIIPNAGVCVLALIYGQGNFARTVEIATMCGWDTDCNAGNVGTILGVFNGIEGIEEHYRGPINDFIVASSVSGYLNIIDIPTFSKELALLGYRLSNNEAPKDLIDSYKEGELYFDFELAGTTHGFRVSNGFKTRIRHSYEKGYNSKGSLEVLFDRMVENDSSKIFYKPFYRRSDFEDERYKPTLATKAYSGQKVSLEVFLDKWEGEDMIVTPYVRNTFNQEEILLKKHVLENNLWQHIEFIIPDVDGALIDEVGIILESPSKLANRALGRLFIDNFHVSGKSKYTIDFSKQAIEFLCVTPFSHNRGEWSIEDKAMKCISKDGTSAYTGNYYSKDISLKAEIKPLKGYEHSLIVRGKGIYRNYSAGFYREDKVAIILNDFEYKILSSTEFKWEFGRGYDFQVEAIGDNITLYIDGSKILEAKDDSIENGMIGFACGKEGESILYYFEVEEK</sequence>
<dbReference type="InterPro" id="IPR036705">
    <property type="entry name" value="Ribosyl_crysJ1_sf"/>
</dbReference>
<dbReference type="Gene3D" id="1.10.4080.10">
    <property type="entry name" value="ADP-ribosylation/Crystallin J1"/>
    <property type="match status" value="1"/>
</dbReference>
<dbReference type="SUPFAM" id="SSF101478">
    <property type="entry name" value="ADP-ribosylglycohydrolase"/>
    <property type="match status" value="1"/>
</dbReference>
<protein>
    <submittedName>
        <fullName evidence="1">ADP-ribosylglycohydrolase family protein</fullName>
    </submittedName>
</protein>
<dbReference type="RefSeq" id="WP_343767410.1">
    <property type="nucleotide sequence ID" value="NZ_BAAACF010000001.1"/>
</dbReference>
<organism evidence="1 2">
    <name type="scientific">Clostridium malenominatum</name>
    <dbReference type="NCBI Taxonomy" id="1539"/>
    <lineage>
        <taxon>Bacteria</taxon>
        <taxon>Bacillati</taxon>
        <taxon>Bacillota</taxon>
        <taxon>Clostridia</taxon>
        <taxon>Eubacteriales</taxon>
        <taxon>Clostridiaceae</taxon>
        <taxon>Clostridium</taxon>
    </lineage>
</organism>
<keyword evidence="2" id="KW-1185">Reference proteome</keyword>
<accession>A0ABN1ITN7</accession>
<dbReference type="Pfam" id="PF03747">
    <property type="entry name" value="ADP_ribosyl_GH"/>
    <property type="match status" value="1"/>
</dbReference>
<dbReference type="Proteomes" id="UP001500339">
    <property type="component" value="Unassembled WGS sequence"/>
</dbReference>